<dbReference type="EMBL" id="JASNWA010000008">
    <property type="protein sequence ID" value="KAK3172084.1"/>
    <property type="molecule type" value="Genomic_DNA"/>
</dbReference>
<dbReference type="Proteomes" id="UP001276659">
    <property type="component" value="Unassembled WGS sequence"/>
</dbReference>
<comment type="caution">
    <text evidence="1">The sequence shown here is derived from an EMBL/GenBank/DDBJ whole genome shotgun (WGS) entry which is preliminary data.</text>
</comment>
<dbReference type="AlphaFoldDB" id="A0AAD9Z5V1"/>
<keyword evidence="2" id="KW-1185">Reference proteome</keyword>
<reference evidence="1" key="1">
    <citation type="submission" date="2022-11" db="EMBL/GenBank/DDBJ databases">
        <title>Chromosomal genome sequence assembly and mating type (MAT) locus characterization of the leprose asexual lichenized fungus Lepraria neglecta (Nyl.) Erichsen.</title>
        <authorList>
            <person name="Allen J.L."/>
            <person name="Pfeffer B."/>
        </authorList>
    </citation>
    <scope>NUCLEOTIDE SEQUENCE</scope>
    <source>
        <strain evidence="1">Allen 5258</strain>
    </source>
</reference>
<protein>
    <submittedName>
        <fullName evidence="1">Uncharacterized protein</fullName>
    </submittedName>
</protein>
<evidence type="ECO:0000313" key="2">
    <source>
        <dbReference type="Proteomes" id="UP001276659"/>
    </source>
</evidence>
<gene>
    <name evidence="1" type="ORF">OEA41_004169</name>
</gene>
<organism evidence="1 2">
    <name type="scientific">Lepraria neglecta</name>
    <dbReference type="NCBI Taxonomy" id="209136"/>
    <lineage>
        <taxon>Eukaryota</taxon>
        <taxon>Fungi</taxon>
        <taxon>Dikarya</taxon>
        <taxon>Ascomycota</taxon>
        <taxon>Pezizomycotina</taxon>
        <taxon>Lecanoromycetes</taxon>
        <taxon>OSLEUM clade</taxon>
        <taxon>Lecanoromycetidae</taxon>
        <taxon>Lecanorales</taxon>
        <taxon>Lecanorineae</taxon>
        <taxon>Stereocaulaceae</taxon>
        <taxon>Lepraria</taxon>
    </lineage>
</organism>
<name>A0AAD9Z5V1_9LECA</name>
<sequence>MPEPQDEQHAFHSCILDEDVIGYSNDTQPLHEDVVKIVAILEGAGIPCCFIEEYALIYYGSGRKQNDRVLCVPDDQHKKAIDLFNACSTILKPFRPSPMGGVGNLLRTYPRFKVVGQSDFWVIVTASFANIPCEPANIVKSIGGLPYPKLSVYAQSLLDTQNGTDLEELIDGMDLSQEWGEENLDLDGSIDVEWTRRRKDAVQAFGGNPIFLGLSTAPKQRRAVWQASVLRKGARMGLKKPAAVYATRWRRHGSQDPTSIQRNLI</sequence>
<accession>A0AAD9Z5V1</accession>
<evidence type="ECO:0000313" key="1">
    <source>
        <dbReference type="EMBL" id="KAK3172084.1"/>
    </source>
</evidence>
<proteinExistence type="predicted"/>